<evidence type="ECO:0000256" key="6">
    <source>
        <dbReference type="ARBA" id="ARBA00022763"/>
    </source>
</evidence>
<evidence type="ECO:0000256" key="7">
    <source>
        <dbReference type="ARBA" id="ARBA00023204"/>
    </source>
</evidence>
<dbReference type="SUPFAM" id="SSF53155">
    <property type="entry name" value="Methylated DNA-protein cysteine methyltransferase domain"/>
    <property type="match status" value="1"/>
</dbReference>
<evidence type="ECO:0000259" key="9">
    <source>
        <dbReference type="Pfam" id="PF01035"/>
    </source>
</evidence>
<evidence type="ECO:0000256" key="8">
    <source>
        <dbReference type="ARBA" id="ARBA00049348"/>
    </source>
</evidence>
<dbReference type="GO" id="GO:0003908">
    <property type="term" value="F:methylated-DNA-[protein]-cysteine S-methyltransferase activity"/>
    <property type="evidence" value="ECO:0007669"/>
    <property type="project" value="UniProtKB-EC"/>
</dbReference>
<dbReference type="Pfam" id="PF02870">
    <property type="entry name" value="Methyltransf_1N"/>
    <property type="match status" value="1"/>
</dbReference>
<comment type="catalytic activity">
    <reaction evidence="8">
        <text>a 6-O-methyl-2'-deoxyguanosine in DNA + L-cysteinyl-[protein] = S-methyl-L-cysteinyl-[protein] + a 2'-deoxyguanosine in DNA</text>
        <dbReference type="Rhea" id="RHEA:24000"/>
        <dbReference type="Rhea" id="RHEA-COMP:10131"/>
        <dbReference type="Rhea" id="RHEA-COMP:10132"/>
        <dbReference type="Rhea" id="RHEA-COMP:11367"/>
        <dbReference type="Rhea" id="RHEA-COMP:11368"/>
        <dbReference type="ChEBI" id="CHEBI:29950"/>
        <dbReference type="ChEBI" id="CHEBI:82612"/>
        <dbReference type="ChEBI" id="CHEBI:85445"/>
        <dbReference type="ChEBI" id="CHEBI:85448"/>
        <dbReference type="EC" id="2.1.1.63"/>
    </reaction>
</comment>
<dbReference type="FunFam" id="1.10.10.10:FF:000214">
    <property type="entry name" value="Methylated-DNA--protein-cysteine methyltransferase"/>
    <property type="match status" value="1"/>
</dbReference>
<feature type="domain" description="Methylguanine DNA methyltransferase ribonuclease-like" evidence="10">
    <location>
        <begin position="6"/>
        <end position="73"/>
    </location>
</feature>
<dbReference type="CDD" id="cd06445">
    <property type="entry name" value="ATase"/>
    <property type="match status" value="1"/>
</dbReference>
<dbReference type="PANTHER" id="PTHR10815">
    <property type="entry name" value="METHYLATED-DNA--PROTEIN-CYSTEINE METHYLTRANSFERASE"/>
    <property type="match status" value="1"/>
</dbReference>
<dbReference type="Proteomes" id="UP001239782">
    <property type="component" value="Chromosome"/>
</dbReference>
<accession>A0AA51RW59</accession>
<evidence type="ECO:0000256" key="4">
    <source>
        <dbReference type="ARBA" id="ARBA00022603"/>
    </source>
</evidence>
<dbReference type="KEGG" id="plei:Q9312_06765"/>
<sequence>MNSFIFQSPIGCLTIHHHDTAVLRVELPGDNQIKGSKDASLLSNLSAFQQLVTQQLDEYFKAQRQYFDIPIDLSTTPYRKQVLQALLAIPYGQTSSYGQLADELNSHPRAVGGACRNNPLPILIPCHRVVSKSGIGGFAGNTSGHLIDSKRWLLNLEGTL</sequence>
<dbReference type="GO" id="GO:0006281">
    <property type="term" value="P:DNA repair"/>
    <property type="evidence" value="ECO:0007669"/>
    <property type="project" value="UniProtKB-KW"/>
</dbReference>
<dbReference type="InterPro" id="IPR036217">
    <property type="entry name" value="MethylDNA_cys_MeTrfase_DNAb"/>
</dbReference>
<feature type="domain" description="Methylated-DNA-[protein]-cysteine S-methyltransferase DNA binding" evidence="9">
    <location>
        <begin position="78"/>
        <end position="158"/>
    </location>
</feature>
<dbReference type="Gene3D" id="3.30.160.70">
    <property type="entry name" value="Methylated DNA-protein cysteine methyltransferase domain"/>
    <property type="match status" value="1"/>
</dbReference>
<dbReference type="PANTHER" id="PTHR10815:SF13">
    <property type="entry name" value="METHYLATED-DNA--PROTEIN-CYSTEINE METHYLTRANSFERASE"/>
    <property type="match status" value="1"/>
</dbReference>
<gene>
    <name evidence="11" type="ORF">Q9312_06765</name>
</gene>
<organism evidence="11 12">
    <name type="scientific">Pleionea litopenaei</name>
    <dbReference type="NCBI Taxonomy" id="3070815"/>
    <lineage>
        <taxon>Bacteria</taxon>
        <taxon>Pseudomonadati</taxon>
        <taxon>Pseudomonadota</taxon>
        <taxon>Gammaproteobacteria</taxon>
        <taxon>Oceanospirillales</taxon>
        <taxon>Pleioneaceae</taxon>
        <taxon>Pleionea</taxon>
    </lineage>
</organism>
<keyword evidence="6" id="KW-0227">DNA damage</keyword>
<keyword evidence="5 11" id="KW-0808">Transferase</keyword>
<dbReference type="AlphaFoldDB" id="A0AA51RW59"/>
<evidence type="ECO:0000256" key="5">
    <source>
        <dbReference type="ARBA" id="ARBA00022679"/>
    </source>
</evidence>
<evidence type="ECO:0000313" key="11">
    <source>
        <dbReference type="EMBL" id="WMS88610.1"/>
    </source>
</evidence>
<dbReference type="EC" id="2.1.1.63" evidence="3"/>
<keyword evidence="12" id="KW-1185">Reference proteome</keyword>
<reference evidence="11 12" key="1">
    <citation type="submission" date="2023-08" db="EMBL/GenBank/DDBJ databases">
        <title>Pleionea litopenaei sp. nov., isolated from stomach of juvenile Litopenaeus vannamei.</title>
        <authorList>
            <person name="Rho A.M."/>
            <person name="Hwang C.Y."/>
        </authorList>
    </citation>
    <scope>NUCLEOTIDE SEQUENCE [LARGE SCALE GENOMIC DNA]</scope>
    <source>
        <strain evidence="11 12">HL-JVS1</strain>
    </source>
</reference>
<dbReference type="EMBL" id="CP133548">
    <property type="protein sequence ID" value="WMS88610.1"/>
    <property type="molecule type" value="Genomic_DNA"/>
</dbReference>
<dbReference type="InterPro" id="IPR036631">
    <property type="entry name" value="MGMT_N_sf"/>
</dbReference>
<evidence type="ECO:0000256" key="1">
    <source>
        <dbReference type="ARBA" id="ARBA00001286"/>
    </source>
</evidence>
<keyword evidence="4 11" id="KW-0489">Methyltransferase</keyword>
<evidence type="ECO:0000259" key="10">
    <source>
        <dbReference type="Pfam" id="PF02870"/>
    </source>
</evidence>
<comment type="similarity">
    <text evidence="2">Belongs to the MGMT family.</text>
</comment>
<dbReference type="InterPro" id="IPR014048">
    <property type="entry name" value="MethylDNA_cys_MeTrfase_DNA-bd"/>
</dbReference>
<comment type="catalytic activity">
    <reaction evidence="1">
        <text>a 4-O-methyl-thymidine in DNA + L-cysteinyl-[protein] = a thymidine in DNA + S-methyl-L-cysteinyl-[protein]</text>
        <dbReference type="Rhea" id="RHEA:53428"/>
        <dbReference type="Rhea" id="RHEA-COMP:10131"/>
        <dbReference type="Rhea" id="RHEA-COMP:10132"/>
        <dbReference type="Rhea" id="RHEA-COMP:13555"/>
        <dbReference type="Rhea" id="RHEA-COMP:13556"/>
        <dbReference type="ChEBI" id="CHEBI:29950"/>
        <dbReference type="ChEBI" id="CHEBI:82612"/>
        <dbReference type="ChEBI" id="CHEBI:137386"/>
        <dbReference type="ChEBI" id="CHEBI:137387"/>
        <dbReference type="EC" id="2.1.1.63"/>
    </reaction>
</comment>
<dbReference type="PROSITE" id="PS00374">
    <property type="entry name" value="MGMT"/>
    <property type="match status" value="1"/>
</dbReference>
<dbReference type="InterPro" id="IPR001497">
    <property type="entry name" value="MethylDNA_cys_MeTrfase_AS"/>
</dbReference>
<protein>
    <recommendedName>
        <fullName evidence="3">methylated-DNA--[protein]-cysteine S-methyltransferase</fullName>
        <ecNumber evidence="3">2.1.1.63</ecNumber>
    </recommendedName>
</protein>
<dbReference type="SUPFAM" id="SSF46767">
    <property type="entry name" value="Methylated DNA-protein cysteine methyltransferase, C-terminal domain"/>
    <property type="match status" value="1"/>
</dbReference>
<dbReference type="Pfam" id="PF01035">
    <property type="entry name" value="DNA_binding_1"/>
    <property type="match status" value="1"/>
</dbReference>
<dbReference type="NCBIfam" id="TIGR00589">
    <property type="entry name" value="ogt"/>
    <property type="match status" value="1"/>
</dbReference>
<evidence type="ECO:0000313" key="12">
    <source>
        <dbReference type="Proteomes" id="UP001239782"/>
    </source>
</evidence>
<dbReference type="InterPro" id="IPR008332">
    <property type="entry name" value="MethylG_MeTrfase_N"/>
</dbReference>
<dbReference type="RefSeq" id="WP_309203827.1">
    <property type="nucleotide sequence ID" value="NZ_CP133548.1"/>
</dbReference>
<keyword evidence="7" id="KW-0234">DNA repair</keyword>
<dbReference type="GO" id="GO:0032259">
    <property type="term" value="P:methylation"/>
    <property type="evidence" value="ECO:0007669"/>
    <property type="project" value="UniProtKB-KW"/>
</dbReference>
<evidence type="ECO:0000256" key="3">
    <source>
        <dbReference type="ARBA" id="ARBA00011918"/>
    </source>
</evidence>
<evidence type="ECO:0000256" key="2">
    <source>
        <dbReference type="ARBA" id="ARBA00008711"/>
    </source>
</evidence>
<dbReference type="InterPro" id="IPR036388">
    <property type="entry name" value="WH-like_DNA-bd_sf"/>
</dbReference>
<dbReference type="Gene3D" id="1.10.10.10">
    <property type="entry name" value="Winged helix-like DNA-binding domain superfamily/Winged helix DNA-binding domain"/>
    <property type="match status" value="1"/>
</dbReference>
<name>A0AA51RW59_9GAMM</name>
<proteinExistence type="inferred from homology"/>